<dbReference type="InterPro" id="IPR011006">
    <property type="entry name" value="CheY-like_superfamily"/>
</dbReference>
<dbReference type="InterPro" id="IPR001789">
    <property type="entry name" value="Sig_transdc_resp-reg_receiver"/>
</dbReference>
<dbReference type="Pfam" id="PF00072">
    <property type="entry name" value="Response_reg"/>
    <property type="match status" value="1"/>
</dbReference>
<dbReference type="SMART" id="SM00448">
    <property type="entry name" value="REC"/>
    <property type="match status" value="1"/>
</dbReference>
<keyword evidence="5" id="KW-0418">Kinase</keyword>
<evidence type="ECO:0000256" key="6">
    <source>
        <dbReference type="PROSITE-ProRule" id="PRU00169"/>
    </source>
</evidence>
<evidence type="ECO:0000259" key="9">
    <source>
        <dbReference type="PROSITE" id="PS50110"/>
    </source>
</evidence>
<name>A0A2S7WHK7_9FLAO</name>
<dbReference type="InterPro" id="IPR003594">
    <property type="entry name" value="HATPase_dom"/>
</dbReference>
<dbReference type="InterPro" id="IPR036890">
    <property type="entry name" value="HATPase_C_sf"/>
</dbReference>
<dbReference type="Pfam" id="PF08447">
    <property type="entry name" value="PAS_3"/>
    <property type="match status" value="5"/>
</dbReference>
<dbReference type="SUPFAM" id="SSF55785">
    <property type="entry name" value="PYP-like sensor domain (PAS domain)"/>
    <property type="match status" value="9"/>
</dbReference>
<keyword evidence="4" id="KW-0808">Transferase</keyword>
<keyword evidence="7" id="KW-0175">Coiled coil</keyword>
<feature type="domain" description="PAC" evidence="11">
    <location>
        <begin position="1048"/>
        <end position="1096"/>
    </location>
</feature>
<dbReference type="InterPro" id="IPR005467">
    <property type="entry name" value="His_kinase_dom"/>
</dbReference>
<comment type="catalytic activity">
    <reaction evidence="1">
        <text>ATP + protein L-histidine = ADP + protein N-phospho-L-histidine.</text>
        <dbReference type="EC" id="2.7.13.3"/>
    </reaction>
</comment>
<feature type="coiled-coil region" evidence="7">
    <location>
        <begin position="251"/>
        <end position="278"/>
    </location>
</feature>
<dbReference type="PROSITE" id="PS50113">
    <property type="entry name" value="PAC"/>
    <property type="match status" value="9"/>
</dbReference>
<dbReference type="SMART" id="SM00387">
    <property type="entry name" value="HATPase_c"/>
    <property type="match status" value="1"/>
</dbReference>
<dbReference type="Pfam" id="PF02518">
    <property type="entry name" value="HATPase_c"/>
    <property type="match status" value="1"/>
</dbReference>
<accession>A0A2S7WHK7</accession>
<organism evidence="12 13">
    <name type="scientific">Polaribacter glomeratus</name>
    <dbReference type="NCBI Taxonomy" id="102"/>
    <lineage>
        <taxon>Bacteria</taxon>
        <taxon>Pseudomonadati</taxon>
        <taxon>Bacteroidota</taxon>
        <taxon>Flavobacteriia</taxon>
        <taxon>Flavobacteriales</taxon>
        <taxon>Flavobacteriaceae</taxon>
    </lineage>
</organism>
<dbReference type="GO" id="GO:0000160">
    <property type="term" value="P:phosphorelay signal transduction system"/>
    <property type="evidence" value="ECO:0007669"/>
    <property type="project" value="InterPro"/>
</dbReference>
<dbReference type="Gene3D" id="3.40.50.2300">
    <property type="match status" value="1"/>
</dbReference>
<comment type="caution">
    <text evidence="12">The sequence shown here is derived from an EMBL/GenBank/DDBJ whole genome shotgun (WGS) entry which is preliminary data.</text>
</comment>
<dbReference type="PROSITE" id="PS50110">
    <property type="entry name" value="RESPONSE_REGULATORY"/>
    <property type="match status" value="1"/>
</dbReference>
<evidence type="ECO:0000256" key="1">
    <source>
        <dbReference type="ARBA" id="ARBA00000085"/>
    </source>
</evidence>
<dbReference type="SUPFAM" id="SSF52172">
    <property type="entry name" value="CheY-like"/>
    <property type="match status" value="1"/>
</dbReference>
<keyword evidence="13" id="KW-1185">Reference proteome</keyword>
<dbReference type="EMBL" id="MSCM01000002">
    <property type="protein sequence ID" value="PQJ76916.1"/>
    <property type="molecule type" value="Genomic_DNA"/>
</dbReference>
<dbReference type="InterPro" id="IPR052162">
    <property type="entry name" value="Sensor_kinase/Photoreceptor"/>
</dbReference>
<reference evidence="12 13" key="1">
    <citation type="submission" date="2016-12" db="EMBL/GenBank/DDBJ databases">
        <title>Trade-off between light-utilization and light-protection in marine flavobacteria.</title>
        <authorList>
            <person name="Kumagai Y."/>
            <person name="Yoshizawa S."/>
            <person name="Kogure K."/>
            <person name="Iwasaki W."/>
        </authorList>
    </citation>
    <scope>NUCLEOTIDE SEQUENCE [LARGE SCALE GENOMIC DNA]</scope>
    <source>
        <strain evidence="12 13">ATCC 43844</strain>
    </source>
</reference>
<evidence type="ECO:0000259" key="8">
    <source>
        <dbReference type="PROSITE" id="PS50109"/>
    </source>
</evidence>
<dbReference type="NCBIfam" id="TIGR00229">
    <property type="entry name" value="sensory_box"/>
    <property type="match status" value="1"/>
</dbReference>
<feature type="domain" description="Response regulatory" evidence="9">
    <location>
        <begin position="3"/>
        <end position="119"/>
    </location>
</feature>
<feature type="domain" description="PAC" evidence="11">
    <location>
        <begin position="913"/>
        <end position="965"/>
    </location>
</feature>
<feature type="modified residue" description="4-aspartylphosphate" evidence="6">
    <location>
        <position position="52"/>
    </location>
</feature>
<evidence type="ECO:0000256" key="3">
    <source>
        <dbReference type="ARBA" id="ARBA00022553"/>
    </source>
</evidence>
<dbReference type="CDD" id="cd17574">
    <property type="entry name" value="REC_OmpR"/>
    <property type="match status" value="1"/>
</dbReference>
<sequence length="1730" mass="199352">MSKILVVEDSEGIRDEICDILRFEGFEVIYSEDGERGLELAKKELPNLILSDILMPKLNGYQLLAELQKSPTTKSIPFIFLSGKAQLADLRKGMNLGAEDYLVKPFNTEELIKVVKRKLKKHQLVQDNIDKLVDENEFLLKEAGRMAKIGYWIYDKKTDEFRWSKAIHQIFGSDPKHGRPSLDIILNCFNKESREKTIKATYELTVNGAPYDIDLQMNNLEGQKLWVQDIGEPLYNDKNEIIGARGVMRDITKLKNDQEELRQSKNELEKSLKTVQISEFLLKEGSVMAKFGVFEINTQKDTKYFSDEMYRIFNLELDQEHAFEAIRKAFKKKSRALLATHVQICMEKGIPFDTELEIELEEKPITWIRILGKPIYDENNEIIGRRGLIQDITDIKISQFELELSKQKIQTALELAKKRDYSLKEASKVAKIGYWEYNSLTDIVTWSEYIYNIFGVDFKKRPQQLSKTVKTFDEESQKRITQATLDLTNKGLPYDIELRFINHKKEVVWARSVAQPVYNDKNEIVGRRGVLQNITDSKNTQLALELSKQKIQAALEQVEKSEYSKNEGSKIAKIGYWEHDLVTNAVIWSDYVYQIFESNPKAGIPSQNDILKRFNKESQEKLEQATIDIVTKGKPYDIELKFINLKNKEVWLRNVAQPIFNQQNEIVGKRGVMQDITDSKNAQLELELSKQKIQSALELVEENEYSLKEAGRMAVIGYWKYDKLTDTIFWSDAIHQIYGTDPKKEVPEIDVILSFFEEESRKKLVNATVIIANKGVPFDIDLQLTNSKNEVRWIRNIGEPIYNDKNEIIGRRGVSQDITEQKIKQNELDLKSLKLRDLNNALNEAQELSHLGSFEYFIETDSVTWSKELFNIFERSYKLGAPNYSEHKLLYTEESFKIMEQAVSNCIEHEIPYDIELDIYTLNGAIKHIISRGRVLKDANNIVIGCYGTAQDVTERKLIQKALDHKNERLYDLNKALNQAQKLSHIGSWYWDMELDRAEWSDEMYNIYGVTKGNFYPSHENVTKTVLPEDLYKLEQGISSLLNGEIVTPFEFRIKRPSGEIRTLYIVALEKKSEESVFGVTMDITERKKIEEEHFRVKDSYKRLFNTATVSIWNEDLSLVFKQIEELRELNIPNIKTYLEQHTDVFFSMLEKVKVNNVNSATLKLFKAKSSKEFLDNVQYTFGEGASLVFINLIESIWNNEKTFTSEVNYKTLKGDEFAALFSIAIPQTKLEQKIVAASIQSIQSIKDAESANRESLNKLNEAQKLARIGSWLFNPLTQKIDWSDETFHIWGFDPEKGAPKFDAVVNLVHVDDQELFNSVVDKAVSLGKSYDIEHRICLKNGEQKIIRAIGQPVFGNNGKVVSLAGTTQDITSQKQVLDKIEKAEEMYRILTEYSTDLICLQEPDSTFKYISPSIENLLGYKQSDFLGKTVFSIVHKDDIELLKAAMKKKVFIGEQIEAYTFRIRHQNGHFIWLEFLSSPVYVENEVSYFVTSARDVTQWMLAKQEIQEYQTSLQKLTIETSLLEEKQKKEIASNIHDHLSQSLIISKMRINELKKNPQLKIIDEDLKFIETHISEALENSRKITYELSPPVLYQLGIVAALNWLLDDVEATHKIECRFNSNINTIKLDDVSSILLFRSIQEVLTNTIKYAKASLITLNFDKESDGAGILITDNGVGFDTSLLNNYHNHSGSGFGLFTVKERIRNIQGKFTIVSEINVGTIVKIFIPLTP</sequence>
<evidence type="ECO:0000313" key="13">
    <source>
        <dbReference type="Proteomes" id="UP000239068"/>
    </source>
</evidence>
<feature type="domain" description="PAC" evidence="11">
    <location>
        <begin position="211"/>
        <end position="263"/>
    </location>
</feature>
<feature type="domain" description="PAS" evidence="10">
    <location>
        <begin position="1384"/>
        <end position="1454"/>
    </location>
</feature>
<dbReference type="PANTHER" id="PTHR43304">
    <property type="entry name" value="PHYTOCHROME-LIKE PROTEIN CPH1"/>
    <property type="match status" value="1"/>
</dbReference>
<dbReference type="EC" id="2.7.13.3" evidence="2"/>
<evidence type="ECO:0000256" key="7">
    <source>
        <dbReference type="SAM" id="Coils"/>
    </source>
</evidence>
<feature type="domain" description="PAC" evidence="11">
    <location>
        <begin position="636"/>
        <end position="688"/>
    </location>
</feature>
<dbReference type="InterPro" id="IPR000700">
    <property type="entry name" value="PAS-assoc_C"/>
</dbReference>
<evidence type="ECO:0000256" key="2">
    <source>
        <dbReference type="ARBA" id="ARBA00012438"/>
    </source>
</evidence>
<evidence type="ECO:0000259" key="11">
    <source>
        <dbReference type="PROSITE" id="PS50113"/>
    </source>
</evidence>
<dbReference type="InterPro" id="IPR001610">
    <property type="entry name" value="PAC"/>
</dbReference>
<keyword evidence="3 6" id="KW-0597">Phosphoprotein</keyword>
<dbReference type="GO" id="GO:0004673">
    <property type="term" value="F:protein histidine kinase activity"/>
    <property type="evidence" value="ECO:0007669"/>
    <property type="project" value="UniProtKB-EC"/>
</dbReference>
<proteinExistence type="predicted"/>
<feature type="domain" description="PAC" evidence="11">
    <location>
        <begin position="1458"/>
        <end position="1509"/>
    </location>
</feature>
<dbReference type="InterPro" id="IPR013655">
    <property type="entry name" value="PAS_fold_3"/>
</dbReference>
<feature type="domain" description="Histidine kinase" evidence="8">
    <location>
        <begin position="1636"/>
        <end position="1730"/>
    </location>
</feature>
<evidence type="ECO:0000256" key="4">
    <source>
        <dbReference type="ARBA" id="ARBA00022679"/>
    </source>
</evidence>
<dbReference type="InterPro" id="IPR000014">
    <property type="entry name" value="PAS"/>
</dbReference>
<evidence type="ECO:0000256" key="5">
    <source>
        <dbReference type="ARBA" id="ARBA00022777"/>
    </source>
</evidence>
<dbReference type="Gene3D" id="2.10.70.100">
    <property type="match status" value="3"/>
</dbReference>
<dbReference type="CDD" id="cd16917">
    <property type="entry name" value="HATPase_UhpB-NarQ-NarX-like"/>
    <property type="match status" value="1"/>
</dbReference>
<dbReference type="CDD" id="cd00130">
    <property type="entry name" value="PAS"/>
    <property type="match status" value="5"/>
</dbReference>
<feature type="domain" description="PAC" evidence="11">
    <location>
        <begin position="352"/>
        <end position="404"/>
    </location>
</feature>
<feature type="domain" description="PAC" evidence="11">
    <location>
        <begin position="778"/>
        <end position="830"/>
    </location>
</feature>
<dbReference type="Gene3D" id="3.30.450.20">
    <property type="entry name" value="PAS domain"/>
    <property type="match status" value="9"/>
</dbReference>
<dbReference type="InterPro" id="IPR035965">
    <property type="entry name" value="PAS-like_dom_sf"/>
</dbReference>
<dbReference type="Pfam" id="PF13426">
    <property type="entry name" value="PAS_9"/>
    <property type="match status" value="2"/>
</dbReference>
<dbReference type="Proteomes" id="UP000239068">
    <property type="component" value="Unassembled WGS sequence"/>
</dbReference>
<feature type="domain" description="PAC" evidence="11">
    <location>
        <begin position="1331"/>
        <end position="1383"/>
    </location>
</feature>
<dbReference type="PROSITE" id="PS50112">
    <property type="entry name" value="PAS"/>
    <property type="match status" value="1"/>
</dbReference>
<dbReference type="RefSeq" id="WP_105022235.1">
    <property type="nucleotide sequence ID" value="NZ_MSCM01000002.1"/>
</dbReference>
<dbReference type="Gene3D" id="3.30.565.10">
    <property type="entry name" value="Histidine kinase-like ATPase, C-terminal domain"/>
    <property type="match status" value="1"/>
</dbReference>
<dbReference type="SMART" id="SM00091">
    <property type="entry name" value="PAS"/>
    <property type="match status" value="4"/>
</dbReference>
<feature type="domain" description="PAC" evidence="11">
    <location>
        <begin position="494"/>
        <end position="546"/>
    </location>
</feature>
<dbReference type="PANTHER" id="PTHR43304:SF1">
    <property type="entry name" value="PAC DOMAIN-CONTAINING PROTEIN"/>
    <property type="match status" value="1"/>
</dbReference>
<dbReference type="OrthoDB" id="1419493at2"/>
<evidence type="ECO:0000313" key="12">
    <source>
        <dbReference type="EMBL" id="PQJ76916.1"/>
    </source>
</evidence>
<dbReference type="PROSITE" id="PS50109">
    <property type="entry name" value="HIS_KIN"/>
    <property type="match status" value="1"/>
</dbReference>
<gene>
    <name evidence="12" type="ORF">BTO16_13720</name>
</gene>
<dbReference type="SUPFAM" id="SSF55874">
    <property type="entry name" value="ATPase domain of HSP90 chaperone/DNA topoisomerase II/histidine kinase"/>
    <property type="match status" value="1"/>
</dbReference>
<dbReference type="SMART" id="SM00086">
    <property type="entry name" value="PAC"/>
    <property type="match status" value="9"/>
</dbReference>
<evidence type="ECO:0000259" key="10">
    <source>
        <dbReference type="PROSITE" id="PS50112"/>
    </source>
</evidence>
<protein>
    <recommendedName>
        <fullName evidence="2">histidine kinase</fullName>
        <ecNumber evidence="2">2.7.13.3</ecNumber>
    </recommendedName>
</protein>